<keyword evidence="1" id="KW-0378">Hydrolase</keyword>
<dbReference type="InterPro" id="IPR023214">
    <property type="entry name" value="HAD_sf"/>
</dbReference>
<dbReference type="Pfam" id="PF00702">
    <property type="entry name" value="Hydrolase"/>
    <property type="match status" value="1"/>
</dbReference>
<organism evidence="1 2">
    <name type="scientific">Aminomonas paucivorans DSM 12260</name>
    <dbReference type="NCBI Taxonomy" id="584708"/>
    <lineage>
        <taxon>Bacteria</taxon>
        <taxon>Thermotogati</taxon>
        <taxon>Synergistota</taxon>
        <taxon>Synergistia</taxon>
        <taxon>Synergistales</taxon>
        <taxon>Synergistaceae</taxon>
        <taxon>Aminomonas</taxon>
    </lineage>
</organism>
<dbReference type="Proteomes" id="UP000005096">
    <property type="component" value="Chromosome"/>
</dbReference>
<dbReference type="eggNOG" id="COG0546">
    <property type="taxonomic scope" value="Bacteria"/>
</dbReference>
<dbReference type="InterPro" id="IPR036412">
    <property type="entry name" value="HAD-like_sf"/>
</dbReference>
<gene>
    <name evidence="1" type="ORF">Apau_2177</name>
</gene>
<dbReference type="PaxDb" id="584708-Apau_2177"/>
<reference evidence="1 2" key="1">
    <citation type="journal article" date="2010" name="Stand. Genomic Sci.">
        <title>Non-contiguous finished genome sequence of Aminomonas paucivorans type strain (GLU-3).</title>
        <authorList>
            <person name="Pitluck S."/>
            <person name="Yasawong M."/>
            <person name="Held B."/>
            <person name="Lapidus A."/>
            <person name="Nolan M."/>
            <person name="Copeland A."/>
            <person name="Lucas S."/>
            <person name="Del Rio T.G."/>
            <person name="Tice H."/>
            <person name="Cheng J.F."/>
            <person name="Chertkov O."/>
            <person name="Goodwin L."/>
            <person name="Tapia R."/>
            <person name="Han C."/>
            <person name="Liolios K."/>
            <person name="Ivanova N."/>
            <person name="Mavromatis K."/>
            <person name="Ovchinnikova G."/>
            <person name="Pati A."/>
            <person name="Chen A."/>
            <person name="Palaniappan K."/>
            <person name="Land M."/>
            <person name="Hauser L."/>
            <person name="Chang Y.J."/>
            <person name="Jeffries C.D."/>
            <person name="Pukall R."/>
            <person name="Spring S."/>
            <person name="Rohde M."/>
            <person name="Sikorski J."/>
            <person name="Goker M."/>
            <person name="Woyke T."/>
            <person name="Bristow J."/>
            <person name="Eisen J.A."/>
            <person name="Markowitz V."/>
            <person name="Hugenholtz P."/>
            <person name="Kyrpides N.C."/>
            <person name="Klenk H.P."/>
        </authorList>
    </citation>
    <scope>NUCLEOTIDE SEQUENCE [LARGE SCALE GENOMIC DNA]</scope>
    <source>
        <strain evidence="1 2">DSM 12260</strain>
    </source>
</reference>
<dbReference type="InterPro" id="IPR006439">
    <property type="entry name" value="HAD-SF_hydro_IA"/>
</dbReference>
<dbReference type="Gene3D" id="3.40.50.1000">
    <property type="entry name" value="HAD superfamily/HAD-like"/>
    <property type="match status" value="1"/>
</dbReference>
<dbReference type="SUPFAM" id="SSF56784">
    <property type="entry name" value="HAD-like"/>
    <property type="match status" value="1"/>
</dbReference>
<proteinExistence type="predicted"/>
<sequence length="278" mass="31444">MKETEQFDGLLFDVDGVLVDVTRSYPSVIRAAVQWGWARLLGRVADRTAYTREHERVTKNHRAFNDDYDIAWALLAAAASGGERRLSRAFPSPRRWEEELSRFAGDDPVPWVRERFGDLPPGGDGTPFRDAVRSFCDRLYVEGFGGWGLYRLERPLLRVSWRDLGYPVGIYTGRPWRELRLALSLLGWEDFPPDHAVTPDDGILKPSPEGLGELCRRLGIRRPLYFGDAESDAATHRAFGQGSFVAVGPTLARAPRRFDTTEQALEALLPPGRFRTKE</sequence>
<dbReference type="HOGENOM" id="CLU_1037089_0_0_0"/>
<accession>E3CYZ3</accession>
<dbReference type="RefSeq" id="WP_006301829.1">
    <property type="nucleotide sequence ID" value="NZ_CM001022.1"/>
</dbReference>
<dbReference type="CDD" id="cd01427">
    <property type="entry name" value="HAD_like"/>
    <property type="match status" value="1"/>
</dbReference>
<dbReference type="PANTHER" id="PTHR43434:SF1">
    <property type="entry name" value="PHOSPHOGLYCOLATE PHOSPHATASE"/>
    <property type="match status" value="1"/>
</dbReference>
<dbReference type="AlphaFoldDB" id="E3CYZ3"/>
<dbReference type="NCBIfam" id="TIGR01549">
    <property type="entry name" value="HAD-SF-IA-v1"/>
    <property type="match status" value="1"/>
</dbReference>
<dbReference type="OrthoDB" id="3418at2"/>
<dbReference type="PANTHER" id="PTHR43434">
    <property type="entry name" value="PHOSPHOGLYCOLATE PHOSPHATASE"/>
    <property type="match status" value="1"/>
</dbReference>
<protein>
    <submittedName>
        <fullName evidence="1">Haloacid dehalogenase domain protein hydrolase</fullName>
    </submittedName>
</protein>
<dbReference type="STRING" id="584708.Apau_2177"/>
<dbReference type="GO" id="GO:0006281">
    <property type="term" value="P:DNA repair"/>
    <property type="evidence" value="ECO:0007669"/>
    <property type="project" value="TreeGrafter"/>
</dbReference>
<dbReference type="EMBL" id="CM001022">
    <property type="protein sequence ID" value="EFQ24588.1"/>
    <property type="molecule type" value="Genomic_DNA"/>
</dbReference>
<dbReference type="GO" id="GO:0008967">
    <property type="term" value="F:phosphoglycolate phosphatase activity"/>
    <property type="evidence" value="ECO:0007669"/>
    <property type="project" value="TreeGrafter"/>
</dbReference>
<dbReference type="InterPro" id="IPR050155">
    <property type="entry name" value="HAD-like_hydrolase_sf"/>
</dbReference>
<name>E3CYZ3_9BACT</name>
<evidence type="ECO:0000313" key="2">
    <source>
        <dbReference type="Proteomes" id="UP000005096"/>
    </source>
</evidence>
<evidence type="ECO:0000313" key="1">
    <source>
        <dbReference type="EMBL" id="EFQ24588.1"/>
    </source>
</evidence>
<keyword evidence="2" id="KW-1185">Reference proteome</keyword>